<evidence type="ECO:0000313" key="5">
    <source>
        <dbReference type="Proteomes" id="UP001590950"/>
    </source>
</evidence>
<protein>
    <recommendedName>
        <fullName evidence="1">RNA-dependent RNA polymerase</fullName>
        <ecNumber evidence="1">2.7.7.48</ecNumber>
    </recommendedName>
</protein>
<comment type="similarity">
    <text evidence="1">Belongs to the RdRP family.</text>
</comment>
<sequence>MLNPKTPTQADDGIEQLKQSLSAKWGIQFPVRDSKWSPSHRNPSLVEEKIAHCIQFLYFQAGALDHAIEQFERHAPTLYSQWQSKPRAEVDVLPVRECEDSALKKNFLHKRSQLRGDEVEKLKEVLWLHLSEAVDRVKRGEKFPVSTLERSRTAVCTEIAPGDEVSHHQPFLTEGFRNESENTAMPVGLHASSDDFNDEDMVDVFNEATLAPISTSREGDTKTTALTSPTDDKFETPPSTPPKTGRTGLSVDSPGSRMPDSFDYDNPELVSVTNRNRSFADCVEPLTPCKSSRETRIQCAMYNLAPATERSDKSFTNLAGHTHPPDERTWFTFARIGSQSLTKSASVSSSITTASPAWTSPNTSFCSNSVATSFSSNTDNTVSAMHPKTVEPLSIGNSTQLSAAHTAAWDRIGQVQETLVATSAPDDMDIDSEAIVTYTTAVESDVESKRSADLEDKPKSSNDIERLLAERLISHSPFATRGIENCTALPFRQLYEITRISGHCKLDLSLFSRCTTPIESYDELWSKLSKIVWAHGKSMPERSSLAAWYRAGLDFDRVALSGTLQMLNERKGPVFTFALHPLRFEPSHRLSRQFGGDRFCVLGMSSLGPEGLPPYLRTHAVVARATIIKWLIDTGHHFLGRTWRAFYTNSKSRSLNTDQPKFRVYLFAENGNGFEQVQRNGESDARLLKRPQMSVKELIQWFMPTELNEDQLALKFFARLALAVSSTAPTVEFTPSEIFRSDDARADAPCQRRLDYRRSDEKKIHVKPSKSNSPVMNDGCARISGKAARGIADSLGLDNVPCCFQGRIGGAKGMWMIDILDETPSPRSRNYWIEITDSQLKFEGHATDAMYPVPARVTFEVNDFPKKLLPGYLSFQFLPILTDRKVPANVFINLLEKDLTARSAELVVAMDSGRTIRKWNQAHFPVTEERARYGGIEMQGGLPLSRAEKINWFVEHGFEPKSCQYLKNLLFNTLKAYCLRVENKMKIRLDGSTNAFMIADPLAVLDEDQVHLVFSTAFKDHKTGLDQTMLHDIDVLVARSPAHLPSDIRKVRAVFKPELRFYTDVVVFPSKGSVALASLLSGGDYDGDKAWICWDPDIVRPFENADVPDHPKTEFYGIEKDKTKIADLSPYPDYTSRFLRHAFEFNLQMNMLGICSQYHEAYCYKLGAINNAQAMSIGMLLGNLVDSAKGGFKFDEAKWAAFKRKNKLPMTLPKPAYKDQKNEKATTHLIDHLVFVTAKNTRENVLGQFSEQFKGVDSQDNDLFQVHNEALDEAKNNKDLAEVLANLEKGIRTINTYWKEHVGNGLDDNDTRPVTRPDAPSFRTVVERCHEDFIQLSPELHGPPTSDRIASWQSDHAAGRSSHWDHVKASMAFHRYYKTTFPWHVAGRELGEIKAMTRGRGTYRVVVGEVFESFKLDPKIVDGAKRRMLEAGSGGNSEVEDFDEFGDV</sequence>
<dbReference type="Pfam" id="PF05183">
    <property type="entry name" value="RdRP"/>
    <property type="match status" value="1"/>
</dbReference>
<comment type="catalytic activity">
    <reaction evidence="1">
        <text>RNA(n) + a ribonucleoside 5'-triphosphate = RNA(n+1) + diphosphate</text>
        <dbReference type="Rhea" id="RHEA:21248"/>
        <dbReference type="Rhea" id="RHEA-COMP:14527"/>
        <dbReference type="Rhea" id="RHEA-COMP:17342"/>
        <dbReference type="ChEBI" id="CHEBI:33019"/>
        <dbReference type="ChEBI" id="CHEBI:61557"/>
        <dbReference type="ChEBI" id="CHEBI:140395"/>
        <dbReference type="EC" id="2.7.7.48"/>
    </reaction>
</comment>
<evidence type="ECO:0000313" key="4">
    <source>
        <dbReference type="EMBL" id="KAL2040572.1"/>
    </source>
</evidence>
<keyword evidence="1" id="KW-0808">Transferase</keyword>
<keyword evidence="1" id="KW-0548">Nucleotidyltransferase</keyword>
<accession>A0ABR4A3S8</accession>
<evidence type="ECO:0000259" key="3">
    <source>
        <dbReference type="Pfam" id="PF05183"/>
    </source>
</evidence>
<feature type="domain" description="RDRP core" evidence="3">
    <location>
        <begin position="577"/>
        <end position="1235"/>
    </location>
</feature>
<dbReference type="PANTHER" id="PTHR23079:SF14">
    <property type="entry name" value="RNA-DEPENDENT RNA POLYMERASE"/>
    <property type="match status" value="1"/>
</dbReference>
<keyword evidence="5" id="KW-1185">Reference proteome</keyword>
<dbReference type="Proteomes" id="UP001590950">
    <property type="component" value="Unassembled WGS sequence"/>
</dbReference>
<evidence type="ECO:0000256" key="2">
    <source>
        <dbReference type="SAM" id="MobiDB-lite"/>
    </source>
</evidence>
<dbReference type="EMBL" id="JBEFKJ010000020">
    <property type="protein sequence ID" value="KAL2040572.1"/>
    <property type="molecule type" value="Genomic_DNA"/>
</dbReference>
<dbReference type="InterPro" id="IPR007855">
    <property type="entry name" value="RDRP"/>
</dbReference>
<dbReference type="InterPro" id="IPR057596">
    <property type="entry name" value="RDRP_core"/>
</dbReference>
<proteinExistence type="inferred from homology"/>
<evidence type="ECO:0000256" key="1">
    <source>
        <dbReference type="RuleBase" id="RU363098"/>
    </source>
</evidence>
<dbReference type="PANTHER" id="PTHR23079">
    <property type="entry name" value="RNA-DEPENDENT RNA POLYMERASE"/>
    <property type="match status" value="1"/>
</dbReference>
<feature type="region of interest" description="Disordered" evidence="2">
    <location>
        <begin position="209"/>
        <end position="264"/>
    </location>
</feature>
<name>A0ABR4A3S8_9LECA</name>
<feature type="compositionally biased region" description="Polar residues" evidence="2">
    <location>
        <begin position="212"/>
        <end position="229"/>
    </location>
</feature>
<dbReference type="EC" id="2.7.7.48" evidence="1"/>
<organism evidence="4 5">
    <name type="scientific">Stereocaulon virgatum</name>
    <dbReference type="NCBI Taxonomy" id="373712"/>
    <lineage>
        <taxon>Eukaryota</taxon>
        <taxon>Fungi</taxon>
        <taxon>Dikarya</taxon>
        <taxon>Ascomycota</taxon>
        <taxon>Pezizomycotina</taxon>
        <taxon>Lecanoromycetes</taxon>
        <taxon>OSLEUM clade</taxon>
        <taxon>Lecanoromycetidae</taxon>
        <taxon>Lecanorales</taxon>
        <taxon>Lecanorineae</taxon>
        <taxon>Stereocaulaceae</taxon>
        <taxon>Stereocaulon</taxon>
    </lineage>
</organism>
<reference evidence="4 5" key="1">
    <citation type="submission" date="2024-09" db="EMBL/GenBank/DDBJ databases">
        <title>Rethinking Asexuality: The Enigmatic Case of Functional Sexual Genes in Lepraria (Stereocaulaceae).</title>
        <authorList>
            <person name="Doellman M."/>
            <person name="Sun Y."/>
            <person name="Barcenas-Pena A."/>
            <person name="Lumbsch H.T."/>
            <person name="Grewe F."/>
        </authorList>
    </citation>
    <scope>NUCLEOTIDE SEQUENCE [LARGE SCALE GENOMIC DNA]</scope>
    <source>
        <strain evidence="4 5">Mercado 3170</strain>
    </source>
</reference>
<keyword evidence="1" id="KW-0694">RNA-binding</keyword>
<keyword evidence="1" id="KW-0696">RNA-directed RNA polymerase</keyword>
<comment type="caution">
    <text evidence="4">The sequence shown here is derived from an EMBL/GenBank/DDBJ whole genome shotgun (WGS) entry which is preliminary data.</text>
</comment>
<gene>
    <name evidence="4" type="ORF">N7G274_006551</name>
</gene>
<dbReference type="Gene3D" id="1.10.8.790">
    <property type="entry name" value="RNA-dependent RNA polymerase, slab domain, helical subdomain-like"/>
    <property type="match status" value="1"/>
</dbReference>